<dbReference type="InterPro" id="IPR042099">
    <property type="entry name" value="ANL_N_sf"/>
</dbReference>
<dbReference type="EMBL" id="JBHTHX010000384">
    <property type="protein sequence ID" value="MFD0885546.1"/>
    <property type="molecule type" value="Genomic_DNA"/>
</dbReference>
<evidence type="ECO:0000256" key="2">
    <source>
        <dbReference type="ARBA" id="ARBA00022598"/>
    </source>
</evidence>
<proteinExistence type="inferred from homology"/>
<feature type="domain" description="AMP-dependent synthetase/ligase" evidence="7">
    <location>
        <begin position="27"/>
        <end position="430"/>
    </location>
</feature>
<evidence type="ECO:0000256" key="1">
    <source>
        <dbReference type="ARBA" id="ARBA00006432"/>
    </source>
</evidence>
<dbReference type="InterPro" id="IPR020845">
    <property type="entry name" value="AMP-binding_CS"/>
</dbReference>
<dbReference type="Pfam" id="PF00501">
    <property type="entry name" value="AMP-binding"/>
    <property type="match status" value="1"/>
</dbReference>
<keyword evidence="4" id="KW-0443">Lipid metabolism</keyword>
<dbReference type="InterPro" id="IPR045851">
    <property type="entry name" value="AMP-bd_C_sf"/>
</dbReference>
<comment type="catalytic activity">
    <reaction evidence="5">
        <text>a long-chain fatty acid + ATP + CoA = a long-chain fatty acyl-CoA + AMP + diphosphate</text>
        <dbReference type="Rhea" id="RHEA:15421"/>
        <dbReference type="ChEBI" id="CHEBI:30616"/>
        <dbReference type="ChEBI" id="CHEBI:33019"/>
        <dbReference type="ChEBI" id="CHEBI:57287"/>
        <dbReference type="ChEBI" id="CHEBI:57560"/>
        <dbReference type="ChEBI" id="CHEBI:83139"/>
        <dbReference type="ChEBI" id="CHEBI:456215"/>
        <dbReference type="EC" id="6.2.1.3"/>
    </reaction>
    <physiologicalReaction direction="left-to-right" evidence="5">
        <dbReference type="Rhea" id="RHEA:15422"/>
    </physiologicalReaction>
</comment>
<dbReference type="PANTHER" id="PTHR43272:SF32">
    <property type="entry name" value="AMP-DEPENDENT SYNTHETASE_LIGASE DOMAIN-CONTAINING PROTEIN"/>
    <property type="match status" value="1"/>
</dbReference>
<reference evidence="9" key="1">
    <citation type="journal article" date="2019" name="Int. J. Syst. Evol. Microbiol.">
        <title>The Global Catalogue of Microorganisms (GCM) 10K type strain sequencing project: providing services to taxonomists for standard genome sequencing and annotation.</title>
        <authorList>
            <consortium name="The Broad Institute Genomics Platform"/>
            <consortium name="The Broad Institute Genome Sequencing Center for Infectious Disease"/>
            <person name="Wu L."/>
            <person name="Ma J."/>
        </authorList>
    </citation>
    <scope>NUCLEOTIDE SEQUENCE [LARGE SCALE GENOMIC DNA]</scope>
    <source>
        <strain evidence="9">CCUG 62974</strain>
    </source>
</reference>
<keyword evidence="9" id="KW-1185">Reference proteome</keyword>
<evidence type="ECO:0000256" key="4">
    <source>
        <dbReference type="ARBA" id="ARBA00023098"/>
    </source>
</evidence>
<gene>
    <name evidence="8" type="ORF">ACFQ08_13395</name>
</gene>
<name>A0ABW3DRX5_9ACTN</name>
<evidence type="ECO:0000259" key="7">
    <source>
        <dbReference type="Pfam" id="PF00501"/>
    </source>
</evidence>
<evidence type="ECO:0000256" key="6">
    <source>
        <dbReference type="ARBA" id="ARBA00032875"/>
    </source>
</evidence>
<organism evidence="8 9">
    <name type="scientific">Streptosporangium algeriense</name>
    <dbReference type="NCBI Taxonomy" id="1682748"/>
    <lineage>
        <taxon>Bacteria</taxon>
        <taxon>Bacillati</taxon>
        <taxon>Actinomycetota</taxon>
        <taxon>Actinomycetes</taxon>
        <taxon>Streptosporangiales</taxon>
        <taxon>Streptosporangiaceae</taxon>
        <taxon>Streptosporangium</taxon>
    </lineage>
</organism>
<dbReference type="CDD" id="cd05907">
    <property type="entry name" value="VL_LC_FACS_like"/>
    <property type="match status" value="1"/>
</dbReference>
<evidence type="ECO:0000256" key="5">
    <source>
        <dbReference type="ARBA" id="ARBA00024484"/>
    </source>
</evidence>
<keyword evidence="2" id="KW-0436">Ligase</keyword>
<dbReference type="SUPFAM" id="SSF56801">
    <property type="entry name" value="Acetyl-CoA synthetase-like"/>
    <property type="match status" value="1"/>
</dbReference>
<dbReference type="Proteomes" id="UP001597024">
    <property type="component" value="Unassembled WGS sequence"/>
</dbReference>
<dbReference type="Gene3D" id="3.30.300.30">
    <property type="match status" value="1"/>
</dbReference>
<protein>
    <recommendedName>
        <fullName evidence="6">Acyl-CoA synthetase</fullName>
    </recommendedName>
</protein>
<dbReference type="Pfam" id="PF23562">
    <property type="entry name" value="AMP-binding_C_3"/>
    <property type="match status" value="1"/>
</dbReference>
<dbReference type="PANTHER" id="PTHR43272">
    <property type="entry name" value="LONG-CHAIN-FATTY-ACID--COA LIGASE"/>
    <property type="match status" value="1"/>
</dbReference>
<sequence>MREYSVPVLVDVPSSANLTDTVFLRGEREPGRVSLRRKSGDDWVAVTAGEFRDQVLAVARGLVAAGVRAGDRVALMSRTRYEWTVIDYAIWTAGAVGVPIYESSSADQIRWILSDSGTRAVFVELDAHEETVRAACQAGEDAAGLPELDHVWNIEAGALARLAEDGAAVDERTVEERTSGRGGSDLATIVYTSGTTGRPKGCALTHDNLLFTARNVAAGPLEPLFTADSSALLFLPLAHVFARMIQLVLLETGTVMAHTPNMKNVAPDLQGFRPTFLLGVPRVFEKVYNAAELKATVEGKGKIFHAAAATAIAWSRAESAGGAGFGLNLRRALFDKLVYGKLRAATGGRLSAAVSGGSALGERLSHFFRGVGIEVYEGWGLTETSAPSAVNQPGANKIGTVGKPFPGVTIGIADDGEVLVKGRHVFDGYWNDEKATAEVVDADGWFHTGDVGELDRDGYLRITGRKKEIIVTAAGKNVSPGPMEDRIRAHPLVSQAMVVGDGRPFVAALVTLDPEALDRWKTVNGRAGASVADLSHDPAIHAEVQKAVDEANRTVSKAEQIKKFTVLDIDLTEESGHVTPSLKVKRAVVARDFADRIDALYGGGVHTP</sequence>
<dbReference type="Gene3D" id="3.40.50.12780">
    <property type="entry name" value="N-terminal domain of ligase-like"/>
    <property type="match status" value="1"/>
</dbReference>
<accession>A0ABW3DRX5</accession>
<dbReference type="InterPro" id="IPR000873">
    <property type="entry name" value="AMP-dep_synth/lig_dom"/>
</dbReference>
<evidence type="ECO:0000313" key="8">
    <source>
        <dbReference type="EMBL" id="MFD0885546.1"/>
    </source>
</evidence>
<comment type="caution">
    <text evidence="8">The sequence shown here is derived from an EMBL/GenBank/DDBJ whole genome shotgun (WGS) entry which is preliminary data.</text>
</comment>
<keyword evidence="3" id="KW-0276">Fatty acid metabolism</keyword>
<dbReference type="PROSITE" id="PS00455">
    <property type="entry name" value="AMP_BINDING"/>
    <property type="match status" value="1"/>
</dbReference>
<evidence type="ECO:0000313" key="9">
    <source>
        <dbReference type="Proteomes" id="UP001597024"/>
    </source>
</evidence>
<evidence type="ECO:0000256" key="3">
    <source>
        <dbReference type="ARBA" id="ARBA00022832"/>
    </source>
</evidence>
<comment type="similarity">
    <text evidence="1">Belongs to the ATP-dependent AMP-binding enzyme family.</text>
</comment>